<accession>A0ABU5CMQ0</accession>
<comment type="similarity">
    <text evidence="1">Belongs to the glycosyl hydrolase 13 family.</text>
</comment>
<dbReference type="Gene3D" id="2.60.40.1180">
    <property type="entry name" value="Golgi alpha-mannosidase II"/>
    <property type="match status" value="1"/>
</dbReference>
<feature type="domain" description="Maltogenic amylase-like C-terminal" evidence="2">
    <location>
        <begin position="29"/>
        <end position="85"/>
    </location>
</feature>
<dbReference type="SUPFAM" id="SSF51011">
    <property type="entry name" value="Glycosyl hydrolase domain"/>
    <property type="match status" value="1"/>
</dbReference>
<evidence type="ECO:0000256" key="1">
    <source>
        <dbReference type="ARBA" id="ARBA00008061"/>
    </source>
</evidence>
<dbReference type="Pfam" id="PF16657">
    <property type="entry name" value="Malt_amylase_C"/>
    <property type="match status" value="1"/>
</dbReference>
<dbReference type="RefSeq" id="WP_320379745.1">
    <property type="nucleotide sequence ID" value="NZ_JAWDIQ010000001.1"/>
</dbReference>
<sequence>MNDLNSIFYHYKQLIALRKKHDVITYGDYELLLADNPHIFAYRRQWNGETLLVISNFYEENVSTQFDLEKGKKANILLSNYPTPVTR</sequence>
<name>A0ABU5CMQ0_9BACI</name>
<dbReference type="InterPro" id="IPR013780">
    <property type="entry name" value="Glyco_hydro_b"/>
</dbReference>
<dbReference type="EMBL" id="JAWDIQ010000001">
    <property type="protein sequence ID" value="MDY0407644.1"/>
    <property type="molecule type" value="Genomic_DNA"/>
</dbReference>
<protein>
    <submittedName>
        <fullName evidence="3">Alpha-glucosidase C-terminal domain-containing protein</fullName>
    </submittedName>
</protein>
<reference evidence="3 4" key="1">
    <citation type="submission" date="2023-10" db="EMBL/GenBank/DDBJ databases">
        <title>Virgibacillus soli CC-YMP-6 genome.</title>
        <authorList>
            <person name="Miliotis G."/>
            <person name="Sengupta P."/>
            <person name="Hameed A."/>
            <person name="Chuvochina M."/>
            <person name="Mcdonagh F."/>
            <person name="Simpson A.C."/>
            <person name="Singh N.K."/>
            <person name="Rekha P.D."/>
            <person name="Raman K."/>
            <person name="Hugenholtz P."/>
            <person name="Venkateswaran K."/>
        </authorList>
    </citation>
    <scope>NUCLEOTIDE SEQUENCE [LARGE SCALE GENOMIC DNA]</scope>
    <source>
        <strain evidence="3 4">CC-YMP-6</strain>
    </source>
</reference>
<proteinExistence type="inferred from homology"/>
<organism evidence="3 4">
    <name type="scientific">Paracerasibacillus soli</name>
    <dbReference type="NCBI Taxonomy" id="480284"/>
    <lineage>
        <taxon>Bacteria</taxon>
        <taxon>Bacillati</taxon>
        <taxon>Bacillota</taxon>
        <taxon>Bacilli</taxon>
        <taxon>Bacillales</taxon>
        <taxon>Bacillaceae</taxon>
        <taxon>Paracerasibacillus</taxon>
    </lineage>
</organism>
<gene>
    <name evidence="3" type="ORF">RWD45_02270</name>
</gene>
<evidence type="ECO:0000259" key="2">
    <source>
        <dbReference type="Pfam" id="PF16657"/>
    </source>
</evidence>
<evidence type="ECO:0000313" key="4">
    <source>
        <dbReference type="Proteomes" id="UP001275315"/>
    </source>
</evidence>
<keyword evidence="4" id="KW-1185">Reference proteome</keyword>
<comment type="caution">
    <text evidence="3">The sequence shown here is derived from an EMBL/GenBank/DDBJ whole genome shotgun (WGS) entry which is preliminary data.</text>
</comment>
<dbReference type="InterPro" id="IPR032091">
    <property type="entry name" value="Malt_amylase-like_C"/>
</dbReference>
<evidence type="ECO:0000313" key="3">
    <source>
        <dbReference type="EMBL" id="MDY0407644.1"/>
    </source>
</evidence>
<dbReference type="Proteomes" id="UP001275315">
    <property type="component" value="Unassembled WGS sequence"/>
</dbReference>